<dbReference type="InterPro" id="IPR038013">
    <property type="entry name" value="ALG11"/>
</dbReference>
<dbReference type="EMBL" id="PFEE01000026">
    <property type="protein sequence ID" value="PJE63814.1"/>
    <property type="molecule type" value="Genomic_DNA"/>
</dbReference>
<organism evidence="2 3">
    <name type="scientific">Candidatus Roizmanbacteria bacterium CG10_big_fil_rev_8_21_14_0_10_45_7</name>
    <dbReference type="NCBI Taxonomy" id="1974854"/>
    <lineage>
        <taxon>Bacteria</taxon>
        <taxon>Candidatus Roizmaniibacteriota</taxon>
    </lineage>
</organism>
<dbReference type="GO" id="GO:0006487">
    <property type="term" value="P:protein N-linked glycosylation"/>
    <property type="evidence" value="ECO:0007669"/>
    <property type="project" value="TreeGrafter"/>
</dbReference>
<dbReference type="Gene3D" id="3.40.50.2000">
    <property type="entry name" value="Glycogen Phosphorylase B"/>
    <property type="match status" value="1"/>
</dbReference>
<dbReference type="GO" id="GO:0004377">
    <property type="term" value="F:GDP-Man:Man(3)GlcNAc(2)-PP-Dol alpha-1,2-mannosyltransferase activity"/>
    <property type="evidence" value="ECO:0007669"/>
    <property type="project" value="InterPro"/>
</dbReference>
<dbReference type="Proteomes" id="UP000231569">
    <property type="component" value="Unassembled WGS sequence"/>
</dbReference>
<dbReference type="GO" id="GO:0016020">
    <property type="term" value="C:membrane"/>
    <property type="evidence" value="ECO:0007669"/>
    <property type="project" value="TreeGrafter"/>
</dbReference>
<feature type="domain" description="Glycosyl transferase family 1" evidence="1">
    <location>
        <begin position="161"/>
        <end position="340"/>
    </location>
</feature>
<gene>
    <name evidence="2" type="ORF">COU89_01215</name>
</gene>
<dbReference type="Pfam" id="PF00534">
    <property type="entry name" value="Glycos_transf_1"/>
    <property type="match status" value="1"/>
</dbReference>
<dbReference type="SUPFAM" id="SSF53756">
    <property type="entry name" value="UDP-Glycosyltransferase/glycogen phosphorylase"/>
    <property type="match status" value="1"/>
</dbReference>
<evidence type="ECO:0000313" key="2">
    <source>
        <dbReference type="EMBL" id="PJE63814.1"/>
    </source>
</evidence>
<name>A0A2M8KV54_9BACT</name>
<dbReference type="PANTHER" id="PTHR45919:SF1">
    <property type="entry name" value="GDP-MAN:MAN(3)GLCNAC(2)-PP-DOL ALPHA-1,2-MANNOSYLTRANSFERASE"/>
    <property type="match status" value="1"/>
</dbReference>
<sequence>MRALFLTPYLDSLGGGEKYLLDIARAYHDVGYYTVLLWPNPHIKKNLVARFGTRYEFIDINSNWHTRNPLSKARFLAQSDIFFYQPDGSYPFSLAKKNIALLQVPDAKLMGTGSWFSTLKRSRYLPLYNSRFVKRYFNNLPHASRRGHVLYPVVSDNYFLDLAHTHKEKIILSVGRFFKHLHTKKQEVLIRAFQYGLQTYPQLADYRLVLAGGCQKEDEGYVSSLQALINGDPRISLHVNAPYDALMDYYRTAQFYWHAAGYGVSEKKSPMAVEHFGIAILEAMASGALPMAYKAGGPKETILNGKTGYLFSKRSELARITAQLIDTPQLYNSLQQAGQRRAKKYFSYTALQQRLKTLNLI</sequence>
<comment type="caution">
    <text evidence="2">The sequence shown here is derived from an EMBL/GenBank/DDBJ whole genome shotgun (WGS) entry which is preliminary data.</text>
</comment>
<dbReference type="PANTHER" id="PTHR45919">
    <property type="entry name" value="GDP-MAN:MAN(3)GLCNAC(2)-PP-DOL ALPHA-1,2-MANNOSYLTRANSFERASE"/>
    <property type="match status" value="1"/>
</dbReference>
<evidence type="ECO:0000259" key="1">
    <source>
        <dbReference type="Pfam" id="PF00534"/>
    </source>
</evidence>
<protein>
    <recommendedName>
        <fullName evidence="1">Glycosyl transferase family 1 domain-containing protein</fullName>
    </recommendedName>
</protein>
<dbReference type="InterPro" id="IPR001296">
    <property type="entry name" value="Glyco_trans_1"/>
</dbReference>
<dbReference type="AlphaFoldDB" id="A0A2M8KV54"/>
<reference evidence="3" key="1">
    <citation type="submission" date="2017-09" db="EMBL/GenBank/DDBJ databases">
        <title>Depth-based differentiation of microbial function through sediment-hosted aquifers and enrichment of novel symbionts in the deep terrestrial subsurface.</title>
        <authorList>
            <person name="Probst A.J."/>
            <person name="Ladd B."/>
            <person name="Jarett J.K."/>
            <person name="Geller-Mcgrath D.E."/>
            <person name="Sieber C.M.K."/>
            <person name="Emerson J.B."/>
            <person name="Anantharaman K."/>
            <person name="Thomas B.C."/>
            <person name="Malmstrom R."/>
            <person name="Stieglmeier M."/>
            <person name="Klingl A."/>
            <person name="Woyke T."/>
            <person name="Ryan C.M."/>
            <person name="Banfield J.F."/>
        </authorList>
    </citation>
    <scope>NUCLEOTIDE SEQUENCE [LARGE SCALE GENOMIC DNA]</scope>
</reference>
<accession>A0A2M8KV54</accession>
<evidence type="ECO:0000313" key="3">
    <source>
        <dbReference type="Proteomes" id="UP000231569"/>
    </source>
</evidence>
<proteinExistence type="predicted"/>